<evidence type="ECO:0000259" key="1">
    <source>
        <dbReference type="Pfam" id="PF13456"/>
    </source>
</evidence>
<reference evidence="2" key="1">
    <citation type="journal article" date="2012" name="Nat. Biotechnol.">
        <title>Draft genome sequence of pigeonpea (Cajanus cajan), an orphan legume crop of resource-poor farmers.</title>
        <authorList>
            <person name="Varshney R.K."/>
            <person name="Chen W."/>
            <person name="Li Y."/>
            <person name="Bharti A.K."/>
            <person name="Saxena R.K."/>
            <person name="Schlueter J.A."/>
            <person name="Donoghue M.T."/>
            <person name="Azam S."/>
            <person name="Fan G."/>
            <person name="Whaley A.M."/>
            <person name="Farmer A.D."/>
            <person name="Sheridan J."/>
            <person name="Iwata A."/>
            <person name="Tuteja R."/>
            <person name="Penmetsa R.V."/>
            <person name="Wu W."/>
            <person name="Upadhyaya H.D."/>
            <person name="Yang S.P."/>
            <person name="Shah T."/>
            <person name="Saxena K.B."/>
            <person name="Michael T."/>
            <person name="McCombie W.R."/>
            <person name="Yang B."/>
            <person name="Zhang G."/>
            <person name="Yang H."/>
            <person name="Wang J."/>
            <person name="Spillane C."/>
            <person name="Cook D.R."/>
            <person name="May G.D."/>
            <person name="Xu X."/>
            <person name="Jackson S.A."/>
        </authorList>
    </citation>
    <scope>NUCLEOTIDE SEQUENCE [LARGE SCALE GENOMIC DNA]</scope>
</reference>
<dbReference type="InterPro" id="IPR002156">
    <property type="entry name" value="RNaseH_domain"/>
</dbReference>
<dbReference type="Gramene" id="C.cajan_36316.t">
    <property type="protein sequence ID" value="C.cajan_36316.t.cds1"/>
    <property type="gene ID" value="C.cajan_36316"/>
</dbReference>
<feature type="domain" description="RNase H type-1" evidence="1">
    <location>
        <begin position="7"/>
        <end position="78"/>
    </location>
</feature>
<keyword evidence="3" id="KW-1185">Reference proteome</keyword>
<dbReference type="InterPro" id="IPR044730">
    <property type="entry name" value="RNase_H-like_dom_plant"/>
</dbReference>
<dbReference type="EMBL" id="KQ483669">
    <property type="protein sequence ID" value="KYP43378.1"/>
    <property type="molecule type" value="Genomic_DNA"/>
</dbReference>
<evidence type="ECO:0000313" key="3">
    <source>
        <dbReference type="Proteomes" id="UP000075243"/>
    </source>
</evidence>
<proteinExistence type="predicted"/>
<dbReference type="GO" id="GO:0004523">
    <property type="term" value="F:RNA-DNA hybrid ribonuclease activity"/>
    <property type="evidence" value="ECO:0007669"/>
    <property type="project" value="InterPro"/>
</dbReference>
<protein>
    <recommendedName>
        <fullName evidence="1">RNase H type-1 domain-containing protein</fullName>
    </recommendedName>
</protein>
<dbReference type="Proteomes" id="UP000075243">
    <property type="component" value="Unassembled WGS sequence"/>
</dbReference>
<sequence>MGYGESLWDHKGDWIFGFSTWSTSGDLLWVELLPLKEGLMLAWNRGLTSLLCESDYFEVVQLFSQDMNYTLHIHAELIFQMMRFHLKIS</sequence>
<dbReference type="Pfam" id="PF13456">
    <property type="entry name" value="RVT_3"/>
    <property type="match status" value="1"/>
</dbReference>
<name>A0A151RLJ7_CAJCA</name>
<dbReference type="CDD" id="cd06222">
    <property type="entry name" value="RNase_H_like"/>
    <property type="match status" value="1"/>
</dbReference>
<organism evidence="2 3">
    <name type="scientific">Cajanus cajan</name>
    <name type="common">Pigeon pea</name>
    <name type="synonym">Cajanus indicus</name>
    <dbReference type="NCBI Taxonomy" id="3821"/>
    <lineage>
        <taxon>Eukaryota</taxon>
        <taxon>Viridiplantae</taxon>
        <taxon>Streptophyta</taxon>
        <taxon>Embryophyta</taxon>
        <taxon>Tracheophyta</taxon>
        <taxon>Spermatophyta</taxon>
        <taxon>Magnoliopsida</taxon>
        <taxon>eudicotyledons</taxon>
        <taxon>Gunneridae</taxon>
        <taxon>Pentapetalae</taxon>
        <taxon>rosids</taxon>
        <taxon>fabids</taxon>
        <taxon>Fabales</taxon>
        <taxon>Fabaceae</taxon>
        <taxon>Papilionoideae</taxon>
        <taxon>50 kb inversion clade</taxon>
        <taxon>NPAAA clade</taxon>
        <taxon>indigoferoid/millettioid clade</taxon>
        <taxon>Phaseoleae</taxon>
        <taxon>Cajanus</taxon>
    </lineage>
</organism>
<accession>A0A151RLJ7</accession>
<dbReference type="AlphaFoldDB" id="A0A151RLJ7"/>
<gene>
    <name evidence="2" type="ORF">KK1_035196</name>
</gene>
<dbReference type="GO" id="GO:0003676">
    <property type="term" value="F:nucleic acid binding"/>
    <property type="evidence" value="ECO:0007669"/>
    <property type="project" value="InterPro"/>
</dbReference>
<evidence type="ECO:0000313" key="2">
    <source>
        <dbReference type="EMBL" id="KYP43378.1"/>
    </source>
</evidence>